<dbReference type="AlphaFoldDB" id="A0A8S3SZ87"/>
<evidence type="ECO:0000313" key="5">
    <source>
        <dbReference type="EMBL" id="CAG2222001.1"/>
    </source>
</evidence>
<dbReference type="GO" id="GO:0005524">
    <property type="term" value="F:ATP binding"/>
    <property type="evidence" value="ECO:0007669"/>
    <property type="project" value="InterPro"/>
</dbReference>
<evidence type="ECO:0000259" key="4">
    <source>
        <dbReference type="PROSITE" id="PS50011"/>
    </source>
</evidence>
<dbReference type="InterPro" id="IPR011009">
    <property type="entry name" value="Kinase-like_dom_sf"/>
</dbReference>
<feature type="transmembrane region" description="Helical" evidence="3">
    <location>
        <begin position="389"/>
        <end position="414"/>
    </location>
</feature>
<dbReference type="Proteomes" id="UP000683360">
    <property type="component" value="Unassembled WGS sequence"/>
</dbReference>
<keyword evidence="3" id="KW-0472">Membrane</keyword>
<dbReference type="SUPFAM" id="SSF56112">
    <property type="entry name" value="Protein kinase-like (PK-like)"/>
    <property type="match status" value="1"/>
</dbReference>
<gene>
    <name evidence="5" type="ORF">MEDL_35368</name>
</gene>
<dbReference type="PANTHER" id="PTHR22961:SF13">
    <property type="entry name" value="TRIBBLES"/>
    <property type="match status" value="1"/>
</dbReference>
<dbReference type="FunFam" id="1.10.510.10:FF:000153">
    <property type="entry name" value="Tribbles homolog 2"/>
    <property type="match status" value="1"/>
</dbReference>
<feature type="transmembrane region" description="Helical" evidence="3">
    <location>
        <begin position="562"/>
        <end position="587"/>
    </location>
</feature>
<dbReference type="InterPro" id="IPR000719">
    <property type="entry name" value="Prot_kinase_dom"/>
</dbReference>
<feature type="domain" description="Protein kinase" evidence="4">
    <location>
        <begin position="24"/>
        <end position="307"/>
    </location>
</feature>
<feature type="transmembrane region" description="Helical" evidence="3">
    <location>
        <begin position="502"/>
        <end position="527"/>
    </location>
</feature>
<protein>
    <submittedName>
        <fullName evidence="5">TRIB1_2</fullName>
    </submittedName>
</protein>
<dbReference type="GO" id="GO:0005634">
    <property type="term" value="C:nucleus"/>
    <property type="evidence" value="ECO:0007669"/>
    <property type="project" value="TreeGrafter"/>
</dbReference>
<comment type="caution">
    <text evidence="5">The sequence shown here is derived from an EMBL/GenBank/DDBJ whole genome shotgun (WGS) entry which is preliminary data.</text>
</comment>
<organism evidence="5 6">
    <name type="scientific">Mytilus edulis</name>
    <name type="common">Blue mussel</name>
    <dbReference type="NCBI Taxonomy" id="6550"/>
    <lineage>
        <taxon>Eukaryota</taxon>
        <taxon>Metazoa</taxon>
        <taxon>Spiralia</taxon>
        <taxon>Lophotrochozoa</taxon>
        <taxon>Mollusca</taxon>
        <taxon>Bivalvia</taxon>
        <taxon>Autobranchia</taxon>
        <taxon>Pteriomorphia</taxon>
        <taxon>Mytilida</taxon>
        <taxon>Mytiloidea</taxon>
        <taxon>Mytilidae</taxon>
        <taxon>Mytilinae</taxon>
        <taxon>Mytilus</taxon>
    </lineage>
</organism>
<dbReference type="Gene3D" id="1.10.510.10">
    <property type="entry name" value="Transferase(Phosphotransferase) domain 1"/>
    <property type="match status" value="1"/>
</dbReference>
<keyword evidence="6" id="KW-1185">Reference proteome</keyword>
<feature type="region of interest" description="Disordered" evidence="2">
    <location>
        <begin position="1"/>
        <end position="22"/>
    </location>
</feature>
<dbReference type="OrthoDB" id="410920at2759"/>
<keyword evidence="3" id="KW-0812">Transmembrane</keyword>
<dbReference type="GO" id="GO:0004672">
    <property type="term" value="F:protein kinase activity"/>
    <property type="evidence" value="ECO:0007669"/>
    <property type="project" value="InterPro"/>
</dbReference>
<dbReference type="PANTHER" id="PTHR22961">
    <property type="entry name" value="SER/THR PROTEIN KINASE-TRB"/>
    <property type="match status" value="1"/>
</dbReference>
<evidence type="ECO:0000256" key="1">
    <source>
        <dbReference type="ARBA" id="ARBA00038180"/>
    </source>
</evidence>
<evidence type="ECO:0000256" key="3">
    <source>
        <dbReference type="SAM" id="Phobius"/>
    </source>
</evidence>
<dbReference type="Pfam" id="PF00069">
    <property type="entry name" value="Pkinase"/>
    <property type="match status" value="1"/>
</dbReference>
<evidence type="ECO:0000313" key="6">
    <source>
        <dbReference type="Proteomes" id="UP000683360"/>
    </source>
</evidence>
<dbReference type="GO" id="GO:0032436">
    <property type="term" value="P:positive regulation of proteasomal ubiquitin-dependent protein catabolic process"/>
    <property type="evidence" value="ECO:0007669"/>
    <property type="project" value="TreeGrafter"/>
</dbReference>
<dbReference type="InterPro" id="IPR024104">
    <property type="entry name" value="Tribbles/Ser_Thr_kinase_40"/>
</dbReference>
<accession>A0A8S3SZ87</accession>
<comment type="similarity">
    <text evidence="1">Belongs to the protein kinase superfamily. CAMK Ser/Thr protein kinase family. Tribbles subfamily.</text>
</comment>
<feature type="transmembrane region" description="Helical" evidence="3">
    <location>
        <begin position="470"/>
        <end position="490"/>
    </location>
</feature>
<name>A0A8S3SZ87_MYTED</name>
<dbReference type="GO" id="GO:0031434">
    <property type="term" value="F:mitogen-activated protein kinase kinase binding"/>
    <property type="evidence" value="ECO:0007669"/>
    <property type="project" value="TreeGrafter"/>
</dbReference>
<reference evidence="5" key="1">
    <citation type="submission" date="2021-03" db="EMBL/GenBank/DDBJ databases">
        <authorList>
            <person name="Bekaert M."/>
        </authorList>
    </citation>
    <scope>NUCLEOTIDE SEQUENCE</scope>
</reference>
<proteinExistence type="inferred from homology"/>
<dbReference type="EMBL" id="CAJPWZ010001715">
    <property type="protein sequence ID" value="CAG2222001.1"/>
    <property type="molecule type" value="Genomic_DNA"/>
</dbReference>
<keyword evidence="3" id="KW-1133">Transmembrane helix</keyword>
<dbReference type="PROSITE" id="PS50011">
    <property type="entry name" value="PROTEIN_KINASE_DOM"/>
    <property type="match status" value="1"/>
</dbReference>
<evidence type="ECO:0000256" key="2">
    <source>
        <dbReference type="SAM" id="MobiDB-lite"/>
    </source>
</evidence>
<sequence>MSVTRSRPRLQIPSHGPRKKTDHFDISFNLVPGNLSPDLQPSSPQPKFPEKYSPQNVSKIGRYLLLGQIEGDAYKAVNWQNNEEYICKVFPITRYREILAAYWQVDCHENLCSISEIILGETKAYVIFEKHYGDLHSYVRQRKRLKEEEAHRLFEQIVSAVEYCHSNGIVLRDLKLRKFVFKNPERTQLRLDGLEDARVLEDETNDRLADKHGCPAYVSPEILHSNETYSGRAADIWSLGVMLYTMLVGRYPFHDSDPSTLFSKIRKGQYSIPPMLSVKAKCLIKSLLRRDPEDRLTAGDALQHPWINGKQSPGFMTILDHKHSDQTVPSCEKFLLREKCIEWVERVQKYETHISSVTSQQFTCDSYNKSRSPGEMIGECLHNIFSSGFLLIAGLLLVFSSLVSIVSCLLPFWFKLTLYDQIFGDELYANDTEIDTGLYFMDKDRFINLLMIDKASSVQLMPDYLKFAQLLYLIGTIGILVCTASAVLLLTRDKVVVSAEMALAGATVAIALCQVLGVILCVIQVLVNDQAMWQDLPVKDSIPNRFGYYKVLEAYPKVELNWGFYFAAASAMCSLASAICVVLQMFLSCNRLSHIRYQMLREKPDEGTSPIPGYPYYANKGYDRQPGGHYGLRPPEERPLVYICC</sequence>
<dbReference type="Gene3D" id="3.30.200.20">
    <property type="entry name" value="Phosphorylase Kinase, domain 1"/>
    <property type="match status" value="1"/>
</dbReference>